<dbReference type="AlphaFoldDB" id="A0AAE0T9F5"/>
<gene>
    <name evidence="1" type="ORF">CHS0354_037883</name>
</gene>
<sequence length="98" mass="10621">MVPSKKFFTSAAEQILGDFGRNADNTDRQDKKKIRLSHNKQECLVGCHTASKSAPVAVTQQAGVSRRLSHSKQKCPVSCHRAIIGGTSAVTQQAEVSR</sequence>
<name>A0AAE0T9F5_9BIVA</name>
<protein>
    <submittedName>
        <fullName evidence="1">Uncharacterized protein</fullName>
    </submittedName>
</protein>
<evidence type="ECO:0000313" key="1">
    <source>
        <dbReference type="EMBL" id="KAK3606215.1"/>
    </source>
</evidence>
<keyword evidence="2" id="KW-1185">Reference proteome</keyword>
<organism evidence="1 2">
    <name type="scientific">Potamilus streckersoni</name>
    <dbReference type="NCBI Taxonomy" id="2493646"/>
    <lineage>
        <taxon>Eukaryota</taxon>
        <taxon>Metazoa</taxon>
        <taxon>Spiralia</taxon>
        <taxon>Lophotrochozoa</taxon>
        <taxon>Mollusca</taxon>
        <taxon>Bivalvia</taxon>
        <taxon>Autobranchia</taxon>
        <taxon>Heteroconchia</taxon>
        <taxon>Palaeoheterodonta</taxon>
        <taxon>Unionida</taxon>
        <taxon>Unionoidea</taxon>
        <taxon>Unionidae</taxon>
        <taxon>Ambleminae</taxon>
        <taxon>Lampsilini</taxon>
        <taxon>Potamilus</taxon>
    </lineage>
</organism>
<reference evidence="1" key="2">
    <citation type="journal article" date="2021" name="Genome Biol. Evol.">
        <title>Developing a high-quality reference genome for a parasitic bivalve with doubly uniparental inheritance (Bivalvia: Unionida).</title>
        <authorList>
            <person name="Smith C.H."/>
        </authorList>
    </citation>
    <scope>NUCLEOTIDE SEQUENCE</scope>
    <source>
        <strain evidence="1">CHS0354</strain>
        <tissue evidence="1">Mantle</tissue>
    </source>
</reference>
<reference evidence="1" key="3">
    <citation type="submission" date="2023-05" db="EMBL/GenBank/DDBJ databases">
        <authorList>
            <person name="Smith C.H."/>
        </authorList>
    </citation>
    <scope>NUCLEOTIDE SEQUENCE</scope>
    <source>
        <strain evidence="1">CHS0354</strain>
        <tissue evidence="1">Mantle</tissue>
    </source>
</reference>
<evidence type="ECO:0000313" key="2">
    <source>
        <dbReference type="Proteomes" id="UP001195483"/>
    </source>
</evidence>
<dbReference type="EMBL" id="JAEAOA010002216">
    <property type="protein sequence ID" value="KAK3606215.1"/>
    <property type="molecule type" value="Genomic_DNA"/>
</dbReference>
<reference evidence="1" key="1">
    <citation type="journal article" date="2021" name="Genome Biol. Evol.">
        <title>A High-Quality Reference Genome for a Parasitic Bivalve with Doubly Uniparental Inheritance (Bivalvia: Unionida).</title>
        <authorList>
            <person name="Smith C.H."/>
        </authorList>
    </citation>
    <scope>NUCLEOTIDE SEQUENCE</scope>
    <source>
        <strain evidence="1">CHS0354</strain>
    </source>
</reference>
<proteinExistence type="predicted"/>
<comment type="caution">
    <text evidence="1">The sequence shown here is derived from an EMBL/GenBank/DDBJ whole genome shotgun (WGS) entry which is preliminary data.</text>
</comment>
<accession>A0AAE0T9F5</accession>
<dbReference type="Proteomes" id="UP001195483">
    <property type="component" value="Unassembled WGS sequence"/>
</dbReference>